<evidence type="ECO:0000313" key="1">
    <source>
        <dbReference type="EMBL" id="VSJ51637.1"/>
    </source>
</evidence>
<dbReference type="EMBL" id="CABBZR010000003">
    <property type="protein sequence ID" value="VSJ51637.1"/>
    <property type="molecule type" value="Genomic_DNA"/>
</dbReference>
<dbReference type="CDD" id="cd00138">
    <property type="entry name" value="PLDc_SF"/>
    <property type="match status" value="1"/>
</dbReference>
<organism evidence="1 2">
    <name type="scientific">Streptococcus pneumoniae</name>
    <dbReference type="NCBI Taxonomy" id="1313"/>
    <lineage>
        <taxon>Bacteria</taxon>
        <taxon>Bacillati</taxon>
        <taxon>Bacillota</taxon>
        <taxon>Bacilli</taxon>
        <taxon>Lactobacillales</taxon>
        <taxon>Streptococcaceae</taxon>
        <taxon>Streptococcus</taxon>
    </lineage>
</organism>
<dbReference type="PROSITE" id="PS50035">
    <property type="entry name" value="PLD"/>
    <property type="match status" value="1"/>
</dbReference>
<dbReference type="InterPro" id="IPR001736">
    <property type="entry name" value="PLipase_D/transphosphatidylase"/>
</dbReference>
<proteinExistence type="predicted"/>
<sequence>MTTSYLKSKSDNGGGTYCLDNIELLANIDFIKIFEEISTSSKIDIVTYSFYDDEFLKALLYDKINVRVLLSKVSNQSQHYTDLIREIVPNSEVIQVEETHAKIVLAEPNFVYLGSQNIDQSDWF</sequence>
<name>A0A0T8TV66_STREE</name>
<dbReference type="GO" id="GO:0006793">
    <property type="term" value="P:phosphorus metabolic process"/>
    <property type="evidence" value="ECO:0007669"/>
    <property type="project" value="UniProtKB-ARBA"/>
</dbReference>
<dbReference type="SUPFAM" id="SSF56024">
    <property type="entry name" value="Phospholipase D/nuclease"/>
    <property type="match status" value="1"/>
</dbReference>
<dbReference type="GO" id="GO:0003824">
    <property type="term" value="F:catalytic activity"/>
    <property type="evidence" value="ECO:0007669"/>
    <property type="project" value="InterPro"/>
</dbReference>
<protein>
    <submittedName>
        <fullName evidence="1">Uncharacterized protein</fullName>
    </submittedName>
</protein>
<dbReference type="Gene3D" id="3.30.870.10">
    <property type="entry name" value="Endonuclease Chain A"/>
    <property type="match status" value="1"/>
</dbReference>
<gene>
    <name evidence="1" type="ORF">SAMEA104154639_00784</name>
</gene>
<reference evidence="1 2" key="1">
    <citation type="submission" date="2019-04" db="EMBL/GenBank/DDBJ databases">
        <authorList>
            <consortium name="Pathogen Informatics"/>
        </authorList>
    </citation>
    <scope>NUCLEOTIDE SEQUENCE [LARGE SCALE GENOMIC DNA]</scope>
    <source>
        <strain evidence="1 2">GPSC38</strain>
    </source>
</reference>
<accession>A0A0T8TV66</accession>
<dbReference type="Proteomes" id="UP000314170">
    <property type="component" value="Unassembled WGS sequence"/>
</dbReference>
<dbReference type="InterPro" id="IPR025202">
    <property type="entry name" value="PLD-like_dom"/>
</dbReference>
<dbReference type="RefSeq" id="WP_050123123.1">
    <property type="nucleotide sequence ID" value="NZ_AP026916.1"/>
</dbReference>
<dbReference type="AlphaFoldDB" id="A0A0T8TV66"/>
<evidence type="ECO:0000313" key="2">
    <source>
        <dbReference type="Proteomes" id="UP000314170"/>
    </source>
</evidence>
<dbReference type="Pfam" id="PF13091">
    <property type="entry name" value="PLDc_2"/>
    <property type="match status" value="1"/>
</dbReference>